<proteinExistence type="predicted"/>
<comment type="caution">
    <text evidence="2">The sequence shown here is derived from an EMBL/GenBank/DDBJ whole genome shotgun (WGS) entry which is preliminary data.</text>
</comment>
<evidence type="ECO:0000256" key="1">
    <source>
        <dbReference type="SAM" id="MobiDB-lite"/>
    </source>
</evidence>
<evidence type="ECO:0000313" key="3">
    <source>
        <dbReference type="Proteomes" id="UP001054945"/>
    </source>
</evidence>
<accession>A0AAV4VQ01</accession>
<dbReference type="AlphaFoldDB" id="A0AAV4VQ01"/>
<keyword evidence="3" id="KW-1185">Reference proteome</keyword>
<dbReference type="EMBL" id="BPLR01014949">
    <property type="protein sequence ID" value="GIY72472.1"/>
    <property type="molecule type" value="Genomic_DNA"/>
</dbReference>
<dbReference type="Proteomes" id="UP001054945">
    <property type="component" value="Unassembled WGS sequence"/>
</dbReference>
<organism evidence="2 3">
    <name type="scientific">Caerostris extrusa</name>
    <name type="common">Bark spider</name>
    <name type="synonym">Caerostris bankana</name>
    <dbReference type="NCBI Taxonomy" id="172846"/>
    <lineage>
        <taxon>Eukaryota</taxon>
        <taxon>Metazoa</taxon>
        <taxon>Ecdysozoa</taxon>
        <taxon>Arthropoda</taxon>
        <taxon>Chelicerata</taxon>
        <taxon>Arachnida</taxon>
        <taxon>Araneae</taxon>
        <taxon>Araneomorphae</taxon>
        <taxon>Entelegynae</taxon>
        <taxon>Araneoidea</taxon>
        <taxon>Araneidae</taxon>
        <taxon>Caerostris</taxon>
    </lineage>
</organism>
<feature type="compositionally biased region" description="Polar residues" evidence="1">
    <location>
        <begin position="11"/>
        <end position="23"/>
    </location>
</feature>
<name>A0AAV4VQ01_CAEEX</name>
<protein>
    <submittedName>
        <fullName evidence="2">Uncharacterized protein</fullName>
    </submittedName>
</protein>
<feature type="region of interest" description="Disordered" evidence="1">
    <location>
        <begin position="1"/>
        <end position="32"/>
    </location>
</feature>
<sequence>MQQHPHEAPQRNPSAFQSDNTPPRKSPGIFPVTHTSFPICGAHTTPGPTTLFRKGALELLFQIAQRHCLFMPVVQWDLNRGACVP</sequence>
<evidence type="ECO:0000313" key="2">
    <source>
        <dbReference type="EMBL" id="GIY72472.1"/>
    </source>
</evidence>
<gene>
    <name evidence="2" type="ORF">CEXT_678351</name>
</gene>
<reference evidence="2 3" key="1">
    <citation type="submission" date="2021-06" db="EMBL/GenBank/DDBJ databases">
        <title>Caerostris extrusa draft genome.</title>
        <authorList>
            <person name="Kono N."/>
            <person name="Arakawa K."/>
        </authorList>
    </citation>
    <scope>NUCLEOTIDE SEQUENCE [LARGE SCALE GENOMIC DNA]</scope>
</reference>